<protein>
    <submittedName>
        <fullName evidence="2">Uncharacterized protein</fullName>
    </submittedName>
</protein>
<gene>
    <name evidence="2" type="ORF">EDB81DRAFT_23366</name>
</gene>
<comment type="caution">
    <text evidence="2">The sequence shown here is derived from an EMBL/GenBank/DDBJ whole genome shotgun (WGS) entry which is preliminary data.</text>
</comment>
<keyword evidence="3" id="KW-1185">Reference proteome</keyword>
<evidence type="ECO:0000313" key="3">
    <source>
        <dbReference type="Proteomes" id="UP000738349"/>
    </source>
</evidence>
<feature type="compositionally biased region" description="Basic and acidic residues" evidence="1">
    <location>
        <begin position="7"/>
        <end position="20"/>
    </location>
</feature>
<sequence>MGRPRHDKAETTKAWEEWRGSVHPILARPTMENDPTSDSGTGSGVSHSMPRDDVRPDPMPGPITQTSGLPIGNMASGRNHSLDLQKVIPVEVQAKNGNWLSATARVCHRPRRRLAGTYTGVSEKVSKSLGYELQKFPGNKRPQHKLPNGDIVIARGTIPLPFKTADGGQVTEHVAVWTRTQRQEVPFQVLIDPMHVERLTVWTGLPAVGEGADDGGPSFQNPNPSPGSHQLNASQSGLQVADPSSDNRGVPQSFLVTFTVRMDGFAQDSGTANDSRAVLDNNAQYQELGNPPDTLRSFNNLSDDDYTQVQMGDLASIFPHPALGAATPRANSLYQESQVSNYQTQPMAYCQNLQLGGAVFGSFVASQTHSYEATQTHSYGATQAHHDRATETPNYQATETSDVLMYPLQRSYQPHEPQNEPEN</sequence>
<feature type="region of interest" description="Disordered" evidence="1">
    <location>
        <begin position="207"/>
        <end position="248"/>
    </location>
</feature>
<accession>A0A9P9FR83</accession>
<dbReference type="EMBL" id="JAGMUV010000001">
    <property type="protein sequence ID" value="KAH7175779.1"/>
    <property type="molecule type" value="Genomic_DNA"/>
</dbReference>
<feature type="region of interest" description="Disordered" evidence="1">
    <location>
        <begin position="1"/>
        <end position="76"/>
    </location>
</feature>
<feature type="compositionally biased region" description="Polar residues" evidence="1">
    <location>
        <begin position="218"/>
        <end position="247"/>
    </location>
</feature>
<evidence type="ECO:0000256" key="1">
    <source>
        <dbReference type="SAM" id="MobiDB-lite"/>
    </source>
</evidence>
<reference evidence="2" key="1">
    <citation type="journal article" date="2021" name="Nat. Commun.">
        <title>Genetic determinants of endophytism in the Arabidopsis root mycobiome.</title>
        <authorList>
            <person name="Mesny F."/>
            <person name="Miyauchi S."/>
            <person name="Thiergart T."/>
            <person name="Pickel B."/>
            <person name="Atanasova L."/>
            <person name="Karlsson M."/>
            <person name="Huettel B."/>
            <person name="Barry K.W."/>
            <person name="Haridas S."/>
            <person name="Chen C."/>
            <person name="Bauer D."/>
            <person name="Andreopoulos W."/>
            <person name="Pangilinan J."/>
            <person name="LaButti K."/>
            <person name="Riley R."/>
            <person name="Lipzen A."/>
            <person name="Clum A."/>
            <person name="Drula E."/>
            <person name="Henrissat B."/>
            <person name="Kohler A."/>
            <person name="Grigoriev I.V."/>
            <person name="Martin F.M."/>
            <person name="Hacquard S."/>
        </authorList>
    </citation>
    <scope>NUCLEOTIDE SEQUENCE</scope>
    <source>
        <strain evidence="2">MPI-CAGE-AT-0147</strain>
    </source>
</reference>
<name>A0A9P9FR83_9HYPO</name>
<dbReference type="OrthoDB" id="10501578at2759"/>
<feature type="compositionally biased region" description="Polar residues" evidence="1">
    <location>
        <begin position="33"/>
        <end position="46"/>
    </location>
</feature>
<organism evidence="2 3">
    <name type="scientific">Dactylonectria macrodidyma</name>
    <dbReference type="NCBI Taxonomy" id="307937"/>
    <lineage>
        <taxon>Eukaryota</taxon>
        <taxon>Fungi</taxon>
        <taxon>Dikarya</taxon>
        <taxon>Ascomycota</taxon>
        <taxon>Pezizomycotina</taxon>
        <taxon>Sordariomycetes</taxon>
        <taxon>Hypocreomycetidae</taxon>
        <taxon>Hypocreales</taxon>
        <taxon>Nectriaceae</taxon>
        <taxon>Dactylonectria</taxon>
    </lineage>
</organism>
<dbReference type="Proteomes" id="UP000738349">
    <property type="component" value="Unassembled WGS sequence"/>
</dbReference>
<evidence type="ECO:0000313" key="2">
    <source>
        <dbReference type="EMBL" id="KAH7175779.1"/>
    </source>
</evidence>
<proteinExistence type="predicted"/>
<dbReference type="AlphaFoldDB" id="A0A9P9FR83"/>